<sequence length="37" mass="4171">MGLILAGQLFEARYCIVMLDAHLALANTGHKVPRKYR</sequence>
<organism evidence="1 2">
    <name type="scientific">Zhongshania antarctica</name>
    <dbReference type="NCBI Taxonomy" id="641702"/>
    <lineage>
        <taxon>Bacteria</taxon>
        <taxon>Pseudomonadati</taxon>
        <taxon>Pseudomonadota</taxon>
        <taxon>Gammaproteobacteria</taxon>
        <taxon>Cellvibrionales</taxon>
        <taxon>Spongiibacteraceae</taxon>
        <taxon>Zhongshania</taxon>
    </lineage>
</organism>
<protein>
    <submittedName>
        <fullName evidence="1">Uncharacterized protein</fullName>
    </submittedName>
</protein>
<reference evidence="1 2" key="1">
    <citation type="submission" date="2020-08" db="EMBL/GenBank/DDBJ databases">
        <title>Genomic Encyclopedia of Type Strains, Phase IV (KMG-IV): sequencing the most valuable type-strain genomes for metagenomic binning, comparative biology and taxonomic classification.</title>
        <authorList>
            <person name="Goeker M."/>
        </authorList>
    </citation>
    <scope>NUCLEOTIDE SEQUENCE [LARGE SCALE GENOMIC DNA]</scope>
    <source>
        <strain evidence="1 2">DSM 25701</strain>
    </source>
</reference>
<gene>
    <name evidence="1" type="ORF">HNQ57_003038</name>
</gene>
<proteinExistence type="predicted"/>
<comment type="caution">
    <text evidence="1">The sequence shown here is derived from an EMBL/GenBank/DDBJ whole genome shotgun (WGS) entry which is preliminary data.</text>
</comment>
<evidence type="ECO:0000313" key="1">
    <source>
        <dbReference type="EMBL" id="MBB5188747.1"/>
    </source>
</evidence>
<dbReference type="Proteomes" id="UP000536640">
    <property type="component" value="Unassembled WGS sequence"/>
</dbReference>
<keyword evidence="2" id="KW-1185">Reference proteome</keyword>
<accession>A0A840R796</accession>
<dbReference type="EMBL" id="JACHHW010000009">
    <property type="protein sequence ID" value="MBB5188747.1"/>
    <property type="molecule type" value="Genomic_DNA"/>
</dbReference>
<name>A0A840R796_9GAMM</name>
<evidence type="ECO:0000313" key="2">
    <source>
        <dbReference type="Proteomes" id="UP000536640"/>
    </source>
</evidence>
<dbReference type="AlphaFoldDB" id="A0A840R796"/>